<gene>
    <name evidence="2" type="ORF">SRIMR7_03255</name>
</gene>
<reference evidence="2 3" key="1">
    <citation type="submission" date="2022-03" db="EMBL/GenBank/DDBJ databases">
        <title>Complete genome of Streptomyces rimosus ssp. rimosus R7 (=ATCC 10970).</title>
        <authorList>
            <person name="Beganovic S."/>
            <person name="Ruckert C."/>
            <person name="Busche T."/>
            <person name="Kalinowski J."/>
            <person name="Wittmann C."/>
        </authorList>
    </citation>
    <scope>NUCLEOTIDE SEQUENCE [LARGE SCALE GENOMIC DNA]</scope>
    <source>
        <strain evidence="2 3">R7</strain>
    </source>
</reference>
<dbReference type="Proteomes" id="UP000829494">
    <property type="component" value="Chromosome"/>
</dbReference>
<keyword evidence="3" id="KW-1185">Reference proteome</keyword>
<organism evidence="2 3">
    <name type="scientific">Streptomyces rimosus subsp. rimosus</name>
    <dbReference type="NCBI Taxonomy" id="132474"/>
    <lineage>
        <taxon>Bacteria</taxon>
        <taxon>Bacillati</taxon>
        <taxon>Actinomycetota</taxon>
        <taxon>Actinomycetes</taxon>
        <taxon>Kitasatosporales</taxon>
        <taxon>Streptomycetaceae</taxon>
        <taxon>Streptomyces</taxon>
    </lineage>
</organism>
<dbReference type="EMBL" id="CP094298">
    <property type="protein sequence ID" value="UNZ01150.1"/>
    <property type="molecule type" value="Genomic_DNA"/>
</dbReference>
<proteinExistence type="predicted"/>
<protein>
    <submittedName>
        <fullName evidence="2">Uncharacterized protein</fullName>
    </submittedName>
</protein>
<dbReference type="GeneID" id="66859775"/>
<dbReference type="RefSeq" id="WP_003979436.1">
    <property type="nucleotide sequence ID" value="NZ_CP043497.1"/>
</dbReference>
<evidence type="ECO:0000313" key="2">
    <source>
        <dbReference type="EMBL" id="UNZ01150.1"/>
    </source>
</evidence>
<evidence type="ECO:0000256" key="1">
    <source>
        <dbReference type="SAM" id="MobiDB-lite"/>
    </source>
</evidence>
<feature type="compositionally biased region" description="Pro residues" evidence="1">
    <location>
        <begin position="246"/>
        <end position="255"/>
    </location>
</feature>
<feature type="region of interest" description="Disordered" evidence="1">
    <location>
        <begin position="233"/>
        <end position="261"/>
    </location>
</feature>
<name>A0ABY3YTR8_STRRM</name>
<feature type="region of interest" description="Disordered" evidence="1">
    <location>
        <begin position="1"/>
        <end position="30"/>
    </location>
</feature>
<evidence type="ECO:0000313" key="3">
    <source>
        <dbReference type="Proteomes" id="UP000829494"/>
    </source>
</evidence>
<sequence>MALHPSAPTLTLDRKALLPSPESTPPPELDLRLDGFDADEQTAEAFWLQVEIEADMLVPFAEHHTADGVHSFYVLFDRSATFDHPGVPQYMALHLKRDHEKRSFDYERAELPLPAMAQSWLIHRGCPPDAIGLDPGLGHAPADEPTRALERRLAGDGDHFAMGFSYTRDDPNDWVTVVALRALDGRLTSPFRVVVEEVDPTAWTHTLREGGFATVHDALQWCDDRLMGTAGPLPPVRSAASITRPASPPKAPVARPPGRSR</sequence>
<accession>A0ABY3YTR8</accession>